<evidence type="ECO:0000313" key="1">
    <source>
        <dbReference type="EMBL" id="KNZ52014.1"/>
    </source>
</evidence>
<dbReference type="EMBL" id="LAVV01008757">
    <property type="protein sequence ID" value="KNZ52014.1"/>
    <property type="molecule type" value="Genomic_DNA"/>
</dbReference>
<accession>A0A0L6UU44</accession>
<dbReference type="AlphaFoldDB" id="A0A0L6UU44"/>
<organism evidence="1 2">
    <name type="scientific">Puccinia sorghi</name>
    <dbReference type="NCBI Taxonomy" id="27349"/>
    <lineage>
        <taxon>Eukaryota</taxon>
        <taxon>Fungi</taxon>
        <taxon>Dikarya</taxon>
        <taxon>Basidiomycota</taxon>
        <taxon>Pucciniomycotina</taxon>
        <taxon>Pucciniomycetes</taxon>
        <taxon>Pucciniales</taxon>
        <taxon>Pucciniaceae</taxon>
        <taxon>Puccinia</taxon>
    </lineage>
</organism>
<keyword evidence="2" id="KW-1185">Reference proteome</keyword>
<dbReference type="VEuPathDB" id="FungiDB:VP01_372g2"/>
<reference evidence="1 2" key="1">
    <citation type="submission" date="2015-08" db="EMBL/GenBank/DDBJ databases">
        <title>Next Generation Sequencing and Analysis of the Genome of Puccinia sorghi L Schw, the Causal Agent of Maize Common Rust.</title>
        <authorList>
            <person name="Rochi L."/>
            <person name="Burguener G."/>
            <person name="Darino M."/>
            <person name="Turjanski A."/>
            <person name="Kreff E."/>
            <person name="Dieguez M.J."/>
            <person name="Sacco F."/>
        </authorList>
    </citation>
    <scope>NUCLEOTIDE SEQUENCE [LARGE SCALE GENOMIC DNA]</scope>
    <source>
        <strain evidence="1 2">RO10H11247</strain>
    </source>
</reference>
<proteinExistence type="predicted"/>
<protein>
    <submittedName>
        <fullName evidence="1">Uncharacterized protein</fullName>
    </submittedName>
</protein>
<gene>
    <name evidence="1" type="ORF">VP01_372g2</name>
</gene>
<sequence length="159" mass="18219">MVFQKVLPKQAKNPCVPSDGTPWLSSKRDEHVELAVKKKVRKARRVFGIRVREEYSPIQEFSTVTLKIVCDDIVTLFPDQIIGKSWQCFFCEQCAKSKSLNKKSPASNSLIPREEPMDLLVSDVIGLVVGLQGNFYMLTMQEHALTLWKEKPPQKLLDW</sequence>
<comment type="caution">
    <text evidence="1">The sequence shown here is derived from an EMBL/GenBank/DDBJ whole genome shotgun (WGS) entry which is preliminary data.</text>
</comment>
<dbReference type="Proteomes" id="UP000037035">
    <property type="component" value="Unassembled WGS sequence"/>
</dbReference>
<evidence type="ECO:0000313" key="2">
    <source>
        <dbReference type="Proteomes" id="UP000037035"/>
    </source>
</evidence>
<name>A0A0L6UU44_9BASI</name>